<reference evidence="1" key="2">
    <citation type="submission" date="2020-10" db="EMBL/GenBank/DDBJ databases">
        <authorList>
            <person name="Cooper E.A."/>
            <person name="Brenton Z.W."/>
            <person name="Flinn B.S."/>
            <person name="Jenkins J."/>
            <person name="Shu S."/>
            <person name="Flowers D."/>
            <person name="Luo F."/>
            <person name="Wang Y."/>
            <person name="Xia P."/>
            <person name="Barry K."/>
            <person name="Daum C."/>
            <person name="Lipzen A."/>
            <person name="Yoshinaga Y."/>
            <person name="Schmutz J."/>
            <person name="Saski C."/>
            <person name="Vermerris W."/>
            <person name="Kresovich S."/>
        </authorList>
    </citation>
    <scope>NUCLEOTIDE SEQUENCE</scope>
</reference>
<sequence length="121" mass="14148">MIDVIDGWMDGEHVGRRTGWFLGSEASEADQWQHWQAGRHQRRLRAWAWACRRDPPHRSSFARVGQPQDRAGAAGLGPFHAQKWRFRFGVQCHVSFRRLDNSAVPPLLSDRRSTENHRRHE</sequence>
<evidence type="ECO:0000313" key="2">
    <source>
        <dbReference type="Proteomes" id="UP000807115"/>
    </source>
</evidence>
<protein>
    <submittedName>
        <fullName evidence="1">Uncharacterized protein</fullName>
    </submittedName>
</protein>
<dbReference type="EMBL" id="CM027686">
    <property type="protein sequence ID" value="KAG0524717.1"/>
    <property type="molecule type" value="Genomic_DNA"/>
</dbReference>
<accession>A0A921QMY6</accession>
<evidence type="ECO:0000313" key="1">
    <source>
        <dbReference type="EMBL" id="KAG0524717.1"/>
    </source>
</evidence>
<organism evidence="1 2">
    <name type="scientific">Sorghum bicolor</name>
    <name type="common">Sorghum</name>
    <name type="synonym">Sorghum vulgare</name>
    <dbReference type="NCBI Taxonomy" id="4558"/>
    <lineage>
        <taxon>Eukaryota</taxon>
        <taxon>Viridiplantae</taxon>
        <taxon>Streptophyta</taxon>
        <taxon>Embryophyta</taxon>
        <taxon>Tracheophyta</taxon>
        <taxon>Spermatophyta</taxon>
        <taxon>Magnoliopsida</taxon>
        <taxon>Liliopsida</taxon>
        <taxon>Poales</taxon>
        <taxon>Poaceae</taxon>
        <taxon>PACMAD clade</taxon>
        <taxon>Panicoideae</taxon>
        <taxon>Andropogonodae</taxon>
        <taxon>Andropogoneae</taxon>
        <taxon>Sorghinae</taxon>
        <taxon>Sorghum</taxon>
    </lineage>
</organism>
<comment type="caution">
    <text evidence="1">The sequence shown here is derived from an EMBL/GenBank/DDBJ whole genome shotgun (WGS) entry which is preliminary data.</text>
</comment>
<name>A0A921QMY6_SORBI</name>
<dbReference type="AlphaFoldDB" id="A0A921QMY6"/>
<dbReference type="Proteomes" id="UP000807115">
    <property type="component" value="Chromosome 7"/>
</dbReference>
<reference evidence="1" key="1">
    <citation type="journal article" date="2019" name="BMC Genomics">
        <title>A new reference genome for Sorghum bicolor reveals high levels of sequence similarity between sweet and grain genotypes: implications for the genetics of sugar metabolism.</title>
        <authorList>
            <person name="Cooper E.A."/>
            <person name="Brenton Z.W."/>
            <person name="Flinn B.S."/>
            <person name="Jenkins J."/>
            <person name="Shu S."/>
            <person name="Flowers D."/>
            <person name="Luo F."/>
            <person name="Wang Y."/>
            <person name="Xia P."/>
            <person name="Barry K."/>
            <person name="Daum C."/>
            <person name="Lipzen A."/>
            <person name="Yoshinaga Y."/>
            <person name="Schmutz J."/>
            <person name="Saski C."/>
            <person name="Vermerris W."/>
            <person name="Kresovich S."/>
        </authorList>
    </citation>
    <scope>NUCLEOTIDE SEQUENCE</scope>
</reference>
<proteinExistence type="predicted"/>
<gene>
    <name evidence="1" type="ORF">BDA96_07G235600</name>
</gene>